<keyword evidence="4" id="KW-0732">Signal</keyword>
<dbReference type="GO" id="GO:0098552">
    <property type="term" value="C:side of membrane"/>
    <property type="evidence" value="ECO:0007669"/>
    <property type="project" value="UniProtKB-KW"/>
</dbReference>
<evidence type="ECO:0000313" key="12">
    <source>
        <dbReference type="Proteomes" id="UP001364617"/>
    </source>
</evidence>
<keyword evidence="6" id="KW-1015">Disulfide bond</keyword>
<reference evidence="11 12" key="1">
    <citation type="submission" date="2024-02" db="EMBL/GenBank/DDBJ databases">
        <title>Chromosome-level genome assembly of the Eurasian Minnow (Phoxinus phoxinus).</title>
        <authorList>
            <person name="Oriowo T.O."/>
            <person name="Martin S."/>
            <person name="Stange M."/>
            <person name="Chrysostomakis Y."/>
            <person name="Brown T."/>
            <person name="Winkler S."/>
            <person name="Kukowka S."/>
            <person name="Myers E.W."/>
            <person name="Bohne A."/>
        </authorList>
    </citation>
    <scope>NUCLEOTIDE SEQUENCE [LARGE SCALE GENOMIC DNA]</scope>
    <source>
        <strain evidence="11">ZFMK-TIS-60720</strain>
        <tissue evidence="11">Whole Organism</tissue>
    </source>
</reference>
<comment type="subcellular location">
    <subcellularLocation>
        <location evidence="1">Cell membrane</location>
        <topology evidence="1">Lipid-anchor</topology>
        <topology evidence="1">GPI-anchor</topology>
    </subcellularLocation>
</comment>
<dbReference type="Gene3D" id="2.10.60.10">
    <property type="entry name" value="CD59"/>
    <property type="match status" value="1"/>
</dbReference>
<evidence type="ECO:0000259" key="10">
    <source>
        <dbReference type="Pfam" id="PF00021"/>
    </source>
</evidence>
<keyword evidence="2" id="KW-1003">Cell membrane</keyword>
<keyword evidence="5" id="KW-0472">Membrane</keyword>
<dbReference type="SUPFAM" id="SSF57302">
    <property type="entry name" value="Snake toxin-like"/>
    <property type="match status" value="1"/>
</dbReference>
<evidence type="ECO:0000256" key="6">
    <source>
        <dbReference type="ARBA" id="ARBA00023157"/>
    </source>
</evidence>
<dbReference type="InterPro" id="IPR045860">
    <property type="entry name" value="Snake_toxin-like_sf"/>
</dbReference>
<proteinExistence type="inferred from homology"/>
<gene>
    <name evidence="11" type="ORF">R3I93_008727</name>
</gene>
<keyword evidence="12" id="KW-1185">Reference proteome</keyword>
<comment type="caution">
    <text evidence="11">The sequence shown here is derived from an EMBL/GenBank/DDBJ whole genome shotgun (WGS) entry which is preliminary data.</text>
</comment>
<keyword evidence="3" id="KW-0336">GPI-anchor</keyword>
<evidence type="ECO:0000256" key="2">
    <source>
        <dbReference type="ARBA" id="ARBA00022475"/>
    </source>
</evidence>
<accession>A0AAN9D0T5</accession>
<keyword evidence="7" id="KW-0325">Glycoprotein</keyword>
<comment type="similarity">
    <text evidence="9">Belongs to the SPACA4/bouncer family.</text>
</comment>
<name>A0AAN9D0T5_9TELE</name>
<evidence type="ECO:0000256" key="1">
    <source>
        <dbReference type="ARBA" id="ARBA00004609"/>
    </source>
</evidence>
<evidence type="ECO:0000256" key="7">
    <source>
        <dbReference type="ARBA" id="ARBA00023180"/>
    </source>
</evidence>
<keyword evidence="8" id="KW-0449">Lipoprotein</keyword>
<dbReference type="PANTHER" id="PTHR47613:SF1">
    <property type="entry name" value="SPERM ACROSOME MEMBRANE-ASSOCIATED PROTEIN 4"/>
    <property type="match status" value="1"/>
</dbReference>
<evidence type="ECO:0000256" key="9">
    <source>
        <dbReference type="ARBA" id="ARBA00029446"/>
    </source>
</evidence>
<dbReference type="PANTHER" id="PTHR47613">
    <property type="entry name" value="SPERM ACROSOME MEMBRANE-ASSOCIATED PROTEIN 4"/>
    <property type="match status" value="1"/>
</dbReference>
<evidence type="ECO:0000256" key="4">
    <source>
        <dbReference type="ARBA" id="ARBA00022729"/>
    </source>
</evidence>
<dbReference type="GO" id="GO:0005886">
    <property type="term" value="C:plasma membrane"/>
    <property type="evidence" value="ECO:0007669"/>
    <property type="project" value="UniProtKB-SubCell"/>
</dbReference>
<sequence>MAAFTFMGSSTSTTHLNMRGNILTASVILMSLFLLGQTLECFRCDLGFWDLCYTTKTNCSEDELCYVGTGKAASVLDIKVMGCLPVEACNMTTYVEFLTNKTLYTMKTRCCDEDFCNSAPAVQLSLAPLLLTILLIAQTMGVL</sequence>
<dbReference type="InterPro" id="IPR016054">
    <property type="entry name" value="LY6_UPA_recep-like"/>
</dbReference>
<feature type="domain" description="UPAR/Ly6" evidence="10">
    <location>
        <begin position="37"/>
        <end position="119"/>
    </location>
</feature>
<dbReference type="AlphaFoldDB" id="A0AAN9D0T5"/>
<dbReference type="Pfam" id="PF00021">
    <property type="entry name" value="UPAR_LY6"/>
    <property type="match status" value="1"/>
</dbReference>
<dbReference type="GO" id="GO:0035036">
    <property type="term" value="P:sperm-egg recognition"/>
    <property type="evidence" value="ECO:0007669"/>
    <property type="project" value="TreeGrafter"/>
</dbReference>
<protein>
    <recommendedName>
        <fullName evidence="10">UPAR/Ly6 domain-containing protein</fullName>
    </recommendedName>
</protein>
<evidence type="ECO:0000313" key="11">
    <source>
        <dbReference type="EMBL" id="KAK7157335.1"/>
    </source>
</evidence>
<dbReference type="InterPro" id="IPR046354">
    <property type="entry name" value="SPACA4/Bouncer"/>
</dbReference>
<dbReference type="Proteomes" id="UP001364617">
    <property type="component" value="Unassembled WGS sequence"/>
</dbReference>
<dbReference type="EMBL" id="JAYKXH010000009">
    <property type="protein sequence ID" value="KAK7157335.1"/>
    <property type="molecule type" value="Genomic_DNA"/>
</dbReference>
<evidence type="ECO:0000256" key="3">
    <source>
        <dbReference type="ARBA" id="ARBA00022622"/>
    </source>
</evidence>
<evidence type="ECO:0000256" key="5">
    <source>
        <dbReference type="ARBA" id="ARBA00023136"/>
    </source>
</evidence>
<organism evidence="11 12">
    <name type="scientific">Phoxinus phoxinus</name>
    <name type="common">Eurasian minnow</name>
    <dbReference type="NCBI Taxonomy" id="58324"/>
    <lineage>
        <taxon>Eukaryota</taxon>
        <taxon>Metazoa</taxon>
        <taxon>Chordata</taxon>
        <taxon>Craniata</taxon>
        <taxon>Vertebrata</taxon>
        <taxon>Euteleostomi</taxon>
        <taxon>Actinopterygii</taxon>
        <taxon>Neopterygii</taxon>
        <taxon>Teleostei</taxon>
        <taxon>Ostariophysi</taxon>
        <taxon>Cypriniformes</taxon>
        <taxon>Leuciscidae</taxon>
        <taxon>Phoxininae</taxon>
        <taxon>Phoxinus</taxon>
    </lineage>
</organism>
<evidence type="ECO:0000256" key="8">
    <source>
        <dbReference type="ARBA" id="ARBA00023288"/>
    </source>
</evidence>